<dbReference type="Proteomes" id="UP001500984">
    <property type="component" value="Unassembled WGS sequence"/>
</dbReference>
<comment type="caution">
    <text evidence="2">The sequence shown here is derived from an EMBL/GenBank/DDBJ whole genome shotgun (WGS) entry which is preliminary data.</text>
</comment>
<dbReference type="SUPFAM" id="SSF54593">
    <property type="entry name" value="Glyoxalase/Bleomycin resistance protein/Dihydroxybiphenyl dioxygenase"/>
    <property type="match status" value="2"/>
</dbReference>
<protein>
    <submittedName>
        <fullName evidence="2">VOC family protein</fullName>
    </submittedName>
</protein>
<dbReference type="EMBL" id="BAAAPZ010000017">
    <property type="protein sequence ID" value="GAA2104722.1"/>
    <property type="molecule type" value="Genomic_DNA"/>
</dbReference>
<feature type="domain" description="PhnB-like" evidence="1">
    <location>
        <begin position="3"/>
        <end position="137"/>
    </location>
</feature>
<gene>
    <name evidence="2" type="ORF">GCM10009823_29590</name>
</gene>
<name>A0ABN2X4J2_9MICO</name>
<dbReference type="Pfam" id="PF06983">
    <property type="entry name" value="3-dmu-9_3-mt"/>
    <property type="match status" value="2"/>
</dbReference>
<evidence type="ECO:0000313" key="3">
    <source>
        <dbReference type="Proteomes" id="UP001500984"/>
    </source>
</evidence>
<proteinExistence type="predicted"/>
<dbReference type="RefSeq" id="WP_344338101.1">
    <property type="nucleotide sequence ID" value="NZ_BAAAPZ010000017.1"/>
</dbReference>
<dbReference type="Gene3D" id="3.30.720.110">
    <property type="match status" value="1"/>
</dbReference>
<organism evidence="2 3">
    <name type="scientific">Brevibacterium salitolerans</name>
    <dbReference type="NCBI Taxonomy" id="1403566"/>
    <lineage>
        <taxon>Bacteria</taxon>
        <taxon>Bacillati</taxon>
        <taxon>Actinomycetota</taxon>
        <taxon>Actinomycetes</taxon>
        <taxon>Micrococcales</taxon>
        <taxon>Brevibacteriaceae</taxon>
        <taxon>Brevibacterium</taxon>
    </lineage>
</organism>
<dbReference type="InterPro" id="IPR028973">
    <property type="entry name" value="PhnB-like"/>
</dbReference>
<dbReference type="CDD" id="cd06588">
    <property type="entry name" value="PhnB_like"/>
    <property type="match status" value="2"/>
</dbReference>
<sequence length="314" mass="34649">MRAIVPTLWADGSAAAVADFYTSVFRDARETNRTHYPTEGLPDFQQHMAGEILTLDLEIHGLRISVINAGDEFRPNPAAGFMVNLDPAFLEDPRGYLDSLFAALSEGGRVLMELGEYPFSPRYAWVEDRFGVSWQLILTDPTGEPRPTVLPALMFCGPAQNRAVEAGRAYTNLFPGSRLGTAVHYPQQTGPATTDGVMFSEFRLGPAQDDPREEFWVTAMDSAVEQDFTFTPGFSLLVEAEGQEEIDRLWAALSRHPEDEQCGWCRDAFGLSWQIVPADLGELMRAPGAHQALMGMKKIEIAGFGTHGLLSNPH</sequence>
<keyword evidence="3" id="KW-1185">Reference proteome</keyword>
<dbReference type="InterPro" id="IPR029068">
    <property type="entry name" value="Glyas_Bleomycin-R_OHBP_Dase"/>
</dbReference>
<dbReference type="Gene3D" id="3.30.720.100">
    <property type="match status" value="1"/>
</dbReference>
<dbReference type="PANTHER" id="PTHR33990">
    <property type="entry name" value="PROTEIN YJDN-RELATED"/>
    <property type="match status" value="1"/>
</dbReference>
<evidence type="ECO:0000313" key="2">
    <source>
        <dbReference type="EMBL" id="GAA2104722.1"/>
    </source>
</evidence>
<feature type="domain" description="PhnB-like" evidence="1">
    <location>
        <begin position="149"/>
        <end position="276"/>
    </location>
</feature>
<dbReference type="Gene3D" id="3.10.180.10">
    <property type="entry name" value="2,3-Dihydroxybiphenyl 1,2-Dioxygenase, domain 1"/>
    <property type="match status" value="1"/>
</dbReference>
<reference evidence="2 3" key="1">
    <citation type="journal article" date="2019" name="Int. J. Syst. Evol. Microbiol.">
        <title>The Global Catalogue of Microorganisms (GCM) 10K type strain sequencing project: providing services to taxonomists for standard genome sequencing and annotation.</title>
        <authorList>
            <consortium name="The Broad Institute Genomics Platform"/>
            <consortium name="The Broad Institute Genome Sequencing Center for Infectious Disease"/>
            <person name="Wu L."/>
            <person name="Ma J."/>
        </authorList>
    </citation>
    <scope>NUCLEOTIDE SEQUENCE [LARGE SCALE GENOMIC DNA]</scope>
    <source>
        <strain evidence="2 3">JCM 15900</strain>
    </source>
</reference>
<evidence type="ECO:0000259" key="1">
    <source>
        <dbReference type="Pfam" id="PF06983"/>
    </source>
</evidence>
<accession>A0ABN2X4J2</accession>